<comment type="caution">
    <text evidence="1">The sequence shown here is derived from an EMBL/GenBank/DDBJ whole genome shotgun (WGS) entry which is preliminary data.</text>
</comment>
<dbReference type="Proteomes" id="UP001055879">
    <property type="component" value="Linkage Group LG04"/>
</dbReference>
<name>A0ACB9CMN0_ARCLA</name>
<proteinExistence type="predicted"/>
<dbReference type="EMBL" id="CM042050">
    <property type="protein sequence ID" value="KAI3735527.1"/>
    <property type="molecule type" value="Genomic_DNA"/>
</dbReference>
<sequence length="249" mass="29662">MNHKSLKYILDQKELNMRQRQWLELLKYYNCELLYHPSRANLVADSLSQNEYSGSIKATNSRIDMVSSLFKKIKVSQTESLKEENLKSEIMVKQHLQLTEDGCVKLFKIRVWWEHITMDFVTKLPKTLSDHDTIWVVVDRLTKSAHFLTMRKTLPMDKLEKLYIDEVISRHGVLFAWQKKRVLFLSLIFGLMKVKSCVEEPDAILEEKSKKLFHKEIMMVKVQWNHHRGANVTWEAEEDMKRRYPHLLE</sequence>
<protein>
    <submittedName>
        <fullName evidence="1">Uncharacterized protein</fullName>
    </submittedName>
</protein>
<evidence type="ECO:0000313" key="1">
    <source>
        <dbReference type="EMBL" id="KAI3735527.1"/>
    </source>
</evidence>
<accession>A0ACB9CMN0</accession>
<organism evidence="1 2">
    <name type="scientific">Arctium lappa</name>
    <name type="common">Greater burdock</name>
    <name type="synonym">Lappa major</name>
    <dbReference type="NCBI Taxonomy" id="4217"/>
    <lineage>
        <taxon>Eukaryota</taxon>
        <taxon>Viridiplantae</taxon>
        <taxon>Streptophyta</taxon>
        <taxon>Embryophyta</taxon>
        <taxon>Tracheophyta</taxon>
        <taxon>Spermatophyta</taxon>
        <taxon>Magnoliopsida</taxon>
        <taxon>eudicotyledons</taxon>
        <taxon>Gunneridae</taxon>
        <taxon>Pentapetalae</taxon>
        <taxon>asterids</taxon>
        <taxon>campanulids</taxon>
        <taxon>Asterales</taxon>
        <taxon>Asteraceae</taxon>
        <taxon>Carduoideae</taxon>
        <taxon>Cardueae</taxon>
        <taxon>Arctiinae</taxon>
        <taxon>Arctium</taxon>
    </lineage>
</organism>
<reference evidence="1 2" key="2">
    <citation type="journal article" date="2022" name="Mol. Ecol. Resour.">
        <title>The genomes of chicory, endive, great burdock and yacon provide insights into Asteraceae paleo-polyploidization history and plant inulin production.</title>
        <authorList>
            <person name="Fan W."/>
            <person name="Wang S."/>
            <person name="Wang H."/>
            <person name="Wang A."/>
            <person name="Jiang F."/>
            <person name="Liu H."/>
            <person name="Zhao H."/>
            <person name="Xu D."/>
            <person name="Zhang Y."/>
        </authorList>
    </citation>
    <scope>NUCLEOTIDE SEQUENCE [LARGE SCALE GENOMIC DNA]</scope>
    <source>
        <strain evidence="2">cv. Niubang</strain>
    </source>
</reference>
<gene>
    <name evidence="1" type="ORF">L6452_15028</name>
</gene>
<evidence type="ECO:0000313" key="2">
    <source>
        <dbReference type="Proteomes" id="UP001055879"/>
    </source>
</evidence>
<reference evidence="2" key="1">
    <citation type="journal article" date="2022" name="Mol. Ecol. Resour.">
        <title>The genomes of chicory, endive, great burdock and yacon provide insights into Asteraceae palaeo-polyploidization history and plant inulin production.</title>
        <authorList>
            <person name="Fan W."/>
            <person name="Wang S."/>
            <person name="Wang H."/>
            <person name="Wang A."/>
            <person name="Jiang F."/>
            <person name="Liu H."/>
            <person name="Zhao H."/>
            <person name="Xu D."/>
            <person name="Zhang Y."/>
        </authorList>
    </citation>
    <scope>NUCLEOTIDE SEQUENCE [LARGE SCALE GENOMIC DNA]</scope>
    <source>
        <strain evidence="2">cv. Niubang</strain>
    </source>
</reference>
<keyword evidence="2" id="KW-1185">Reference proteome</keyword>